<evidence type="ECO:0000256" key="1">
    <source>
        <dbReference type="SAM" id="MobiDB-lite"/>
    </source>
</evidence>
<sequence>MMVGARGSGRWRSSTDGHGRPSRLLHRQSRTRWTPPSFASKHIQDGKKEDKDGDIDIKDCVLHSELKVMLDEIKATIAEGAKATNKTLNVLTRSMCSLTERMDAVEKRHPKPAEGDASANDVKNNDNNDTHDGHNEEEEFEDNDAGDDEIELQQ</sequence>
<feature type="compositionally biased region" description="Basic and acidic residues" evidence="1">
    <location>
        <begin position="42"/>
        <end position="54"/>
    </location>
</feature>
<dbReference type="EMBL" id="CP144749">
    <property type="protein sequence ID" value="WVZ77091.1"/>
    <property type="molecule type" value="Genomic_DNA"/>
</dbReference>
<evidence type="ECO:0000313" key="3">
    <source>
        <dbReference type="Proteomes" id="UP001341281"/>
    </source>
</evidence>
<feature type="compositionally biased region" description="Basic residues" evidence="1">
    <location>
        <begin position="20"/>
        <end position="30"/>
    </location>
</feature>
<proteinExistence type="predicted"/>
<keyword evidence="3" id="KW-1185">Reference proteome</keyword>
<feature type="compositionally biased region" description="Basic and acidic residues" evidence="1">
    <location>
        <begin position="101"/>
        <end position="114"/>
    </location>
</feature>
<dbReference type="Proteomes" id="UP001341281">
    <property type="component" value="Chromosome 05"/>
</dbReference>
<dbReference type="AlphaFoldDB" id="A0AAQ3WXI9"/>
<accession>A0AAQ3WXI9</accession>
<feature type="region of interest" description="Disordered" evidence="1">
    <location>
        <begin position="101"/>
        <end position="154"/>
    </location>
</feature>
<gene>
    <name evidence="2" type="ORF">U9M48_024992</name>
</gene>
<feature type="compositionally biased region" description="Basic and acidic residues" evidence="1">
    <location>
        <begin position="123"/>
        <end position="134"/>
    </location>
</feature>
<feature type="compositionally biased region" description="Acidic residues" evidence="1">
    <location>
        <begin position="135"/>
        <end position="154"/>
    </location>
</feature>
<organism evidence="2 3">
    <name type="scientific">Paspalum notatum var. saurae</name>
    <dbReference type="NCBI Taxonomy" id="547442"/>
    <lineage>
        <taxon>Eukaryota</taxon>
        <taxon>Viridiplantae</taxon>
        <taxon>Streptophyta</taxon>
        <taxon>Embryophyta</taxon>
        <taxon>Tracheophyta</taxon>
        <taxon>Spermatophyta</taxon>
        <taxon>Magnoliopsida</taxon>
        <taxon>Liliopsida</taxon>
        <taxon>Poales</taxon>
        <taxon>Poaceae</taxon>
        <taxon>PACMAD clade</taxon>
        <taxon>Panicoideae</taxon>
        <taxon>Andropogonodae</taxon>
        <taxon>Paspaleae</taxon>
        <taxon>Paspalinae</taxon>
        <taxon>Paspalum</taxon>
    </lineage>
</organism>
<evidence type="ECO:0000313" key="2">
    <source>
        <dbReference type="EMBL" id="WVZ77091.1"/>
    </source>
</evidence>
<name>A0AAQ3WXI9_PASNO</name>
<protein>
    <submittedName>
        <fullName evidence="2">Uncharacterized protein</fullName>
    </submittedName>
</protein>
<reference evidence="2 3" key="1">
    <citation type="submission" date="2024-02" db="EMBL/GenBank/DDBJ databases">
        <title>High-quality chromosome-scale genome assembly of Pensacola bahiagrass (Paspalum notatum Flugge var. saurae).</title>
        <authorList>
            <person name="Vega J.M."/>
            <person name="Podio M."/>
            <person name="Orjuela J."/>
            <person name="Siena L.A."/>
            <person name="Pessino S.C."/>
            <person name="Combes M.C."/>
            <person name="Mariac C."/>
            <person name="Albertini E."/>
            <person name="Pupilli F."/>
            <person name="Ortiz J.P.A."/>
            <person name="Leblanc O."/>
        </authorList>
    </citation>
    <scope>NUCLEOTIDE SEQUENCE [LARGE SCALE GENOMIC DNA]</scope>
    <source>
        <strain evidence="2">R1</strain>
        <tissue evidence="2">Leaf</tissue>
    </source>
</reference>
<feature type="region of interest" description="Disordered" evidence="1">
    <location>
        <begin position="1"/>
        <end position="54"/>
    </location>
</feature>